<evidence type="ECO:0000313" key="14">
    <source>
        <dbReference type="EnsemblPlants" id="OPUNC03G00240.1"/>
    </source>
</evidence>
<dbReference type="GO" id="GO:0005576">
    <property type="term" value="C:extracellular region"/>
    <property type="evidence" value="ECO:0007669"/>
    <property type="project" value="InterPro"/>
</dbReference>
<dbReference type="InterPro" id="IPR009009">
    <property type="entry name" value="RlpA-like_DPBB"/>
</dbReference>
<evidence type="ECO:0008006" key="16">
    <source>
        <dbReference type="Google" id="ProtNLM"/>
    </source>
</evidence>
<dbReference type="InterPro" id="IPR036749">
    <property type="entry name" value="Expansin_CBD_sf"/>
</dbReference>
<dbReference type="EnsemblPlants" id="OPUNC03G00240.1">
    <property type="protein sequence ID" value="OPUNC03G00240.1"/>
    <property type="gene ID" value="OPUNC03G00240"/>
</dbReference>
<evidence type="ECO:0000256" key="7">
    <source>
        <dbReference type="ARBA" id="ARBA00023136"/>
    </source>
</evidence>
<dbReference type="STRING" id="4537.A0A0E0K7J1"/>
<evidence type="ECO:0000259" key="13">
    <source>
        <dbReference type="PROSITE" id="PS50843"/>
    </source>
</evidence>
<evidence type="ECO:0000313" key="15">
    <source>
        <dbReference type="Proteomes" id="UP000026962"/>
    </source>
</evidence>
<reference evidence="14" key="2">
    <citation type="submission" date="2018-05" db="EMBL/GenBank/DDBJ databases">
        <title>OpunRS2 (Oryza punctata Reference Sequence Version 2).</title>
        <authorList>
            <person name="Zhang J."/>
            <person name="Kudrna D."/>
            <person name="Lee S."/>
            <person name="Talag J."/>
            <person name="Welchert J."/>
            <person name="Wing R.A."/>
        </authorList>
    </citation>
    <scope>NUCLEOTIDE SEQUENCE [LARGE SCALE GENOMIC DNA]</scope>
</reference>
<dbReference type="HOGENOM" id="CLU_027462_1_1_1"/>
<protein>
    <recommendedName>
        <fullName evidence="16">Expansin-like EG45 domain-containing protein</fullName>
    </recommendedName>
</protein>
<dbReference type="InterPro" id="IPR036908">
    <property type="entry name" value="RlpA-like_sf"/>
</dbReference>
<evidence type="ECO:0000256" key="10">
    <source>
        <dbReference type="ARBA" id="ARBA00025488"/>
    </source>
</evidence>
<organism evidence="14">
    <name type="scientific">Oryza punctata</name>
    <name type="common">Red rice</name>
    <dbReference type="NCBI Taxonomy" id="4537"/>
    <lineage>
        <taxon>Eukaryota</taxon>
        <taxon>Viridiplantae</taxon>
        <taxon>Streptophyta</taxon>
        <taxon>Embryophyta</taxon>
        <taxon>Tracheophyta</taxon>
        <taxon>Spermatophyta</taxon>
        <taxon>Magnoliopsida</taxon>
        <taxon>Liliopsida</taxon>
        <taxon>Poales</taxon>
        <taxon>Poaceae</taxon>
        <taxon>BOP clade</taxon>
        <taxon>Oryzoideae</taxon>
        <taxon>Oryzeae</taxon>
        <taxon>Oryzinae</taxon>
        <taxon>Oryza</taxon>
    </lineage>
</organism>
<dbReference type="PROSITE" id="PS50843">
    <property type="entry name" value="EXPANSIN_CBD"/>
    <property type="match status" value="1"/>
</dbReference>
<name>A0A0E0K7J1_ORYPU</name>
<dbReference type="PRINTS" id="PR01225">
    <property type="entry name" value="EXPANSNFAMLY"/>
</dbReference>
<dbReference type="InterPro" id="IPR007118">
    <property type="entry name" value="Expan_Lol_pI"/>
</dbReference>
<dbReference type="PANTHER" id="PTHR31692:SF23">
    <property type="entry name" value="EXPANSIN-B7"/>
    <property type="match status" value="1"/>
</dbReference>
<sequence length="346" mass="36860">MHLSYSFLGRSRSSYKYGRWRRAQMGSSKQSKLMAGRRRSFWSVGVAAALLCVLAAHGCSAKHHKAPKPKPSPGGISGNASSSSSNSSTPAIPPPAAPTPSSNGSSSSSGSGGGWLNARATWYGAPNGAGPDDNGGACGFKNVNLPPFSAMTSCGNEPLFKDGKGCGSCYQIRCVGHPACSGAAETVIITDMNYYPVSLYHFDLSGTAFGAMAKDNRNDELRHAGIIDIQFRRVPCQYPGLTVTFHVEQGSNPVYMAILVEYENGDGDVVQVDLMESHAADGSPTGVWTAMRESWGSIWRLDTNHPLQGPFSLRITNESGKTLIADQVIPADWQPNTVYSSIVQFD</sequence>
<dbReference type="Proteomes" id="UP000026962">
    <property type="component" value="Chromosome 3"/>
</dbReference>
<keyword evidence="6" id="KW-0732">Signal</keyword>
<feature type="compositionally biased region" description="Low complexity" evidence="11">
    <location>
        <begin position="78"/>
        <end position="90"/>
    </location>
</feature>
<dbReference type="InterPro" id="IPR007112">
    <property type="entry name" value="Expansin/allergen_DPBB_dom"/>
</dbReference>
<keyword evidence="5" id="KW-0964">Secreted</keyword>
<dbReference type="PANTHER" id="PTHR31692">
    <property type="entry name" value="EXPANSIN-B3"/>
    <property type="match status" value="1"/>
</dbReference>
<evidence type="ECO:0000256" key="5">
    <source>
        <dbReference type="ARBA" id="ARBA00022525"/>
    </source>
</evidence>
<dbReference type="OMA" id="WEPMRES"/>
<evidence type="ECO:0000256" key="8">
    <source>
        <dbReference type="ARBA" id="ARBA00023157"/>
    </source>
</evidence>
<dbReference type="SMART" id="SM00837">
    <property type="entry name" value="DPBB_1"/>
    <property type="match status" value="1"/>
</dbReference>
<dbReference type="Pfam" id="PF03330">
    <property type="entry name" value="DPBB_1"/>
    <property type="match status" value="1"/>
</dbReference>
<dbReference type="CDD" id="cd22275">
    <property type="entry name" value="DPBB_EXPB_N"/>
    <property type="match status" value="1"/>
</dbReference>
<dbReference type="InterPro" id="IPR007117">
    <property type="entry name" value="Expansin_CBD"/>
</dbReference>
<dbReference type="SUPFAM" id="SSF50685">
    <property type="entry name" value="Barwin-like endoglucanases"/>
    <property type="match status" value="1"/>
</dbReference>
<evidence type="ECO:0000256" key="11">
    <source>
        <dbReference type="SAM" id="MobiDB-lite"/>
    </source>
</evidence>
<dbReference type="PRINTS" id="PR00829">
    <property type="entry name" value="LOLP1ALLERGN"/>
</dbReference>
<dbReference type="GO" id="GO:0016020">
    <property type="term" value="C:membrane"/>
    <property type="evidence" value="ECO:0007669"/>
    <property type="project" value="UniProtKB-SubCell"/>
</dbReference>
<dbReference type="SUPFAM" id="SSF49590">
    <property type="entry name" value="PHL pollen allergen"/>
    <property type="match status" value="1"/>
</dbReference>
<evidence type="ECO:0000256" key="6">
    <source>
        <dbReference type="ARBA" id="ARBA00022729"/>
    </source>
</evidence>
<evidence type="ECO:0000256" key="3">
    <source>
        <dbReference type="ARBA" id="ARBA00005650"/>
    </source>
</evidence>
<proteinExistence type="inferred from homology"/>
<evidence type="ECO:0000256" key="2">
    <source>
        <dbReference type="ARBA" id="ARBA00004191"/>
    </source>
</evidence>
<dbReference type="Gramene" id="OPUNC03G00240.1">
    <property type="protein sequence ID" value="OPUNC03G00240.1"/>
    <property type="gene ID" value="OPUNC03G00240"/>
</dbReference>
<keyword evidence="9" id="KW-0961">Cell wall biogenesis/degradation</keyword>
<dbReference type="AlphaFoldDB" id="A0A0E0K7J1"/>
<comment type="similarity">
    <text evidence="3">Belongs to the expansin family. Expansin B subfamily.</text>
</comment>
<feature type="domain" description="Expansin-like EG45" evidence="12">
    <location>
        <begin position="135"/>
        <end position="241"/>
    </location>
</feature>
<keyword evidence="4" id="KW-0134">Cell wall</keyword>
<evidence type="ECO:0000259" key="12">
    <source>
        <dbReference type="PROSITE" id="PS50842"/>
    </source>
</evidence>
<evidence type="ECO:0000256" key="1">
    <source>
        <dbReference type="ARBA" id="ARBA00004170"/>
    </source>
</evidence>
<comment type="function">
    <text evidence="10">May cause loosening and extension of plant cell walls by disrupting non-covalent bonding between cellulose microfibrils and matrix glucans. No enzymatic activity has been found. May be required for rapid internodal elongation in deepwater rice during submergence.</text>
</comment>
<feature type="compositionally biased region" description="Low complexity" evidence="11">
    <location>
        <begin position="99"/>
        <end position="109"/>
    </location>
</feature>
<keyword evidence="7" id="KW-0472">Membrane</keyword>
<reference evidence="14" key="1">
    <citation type="submission" date="2015-04" db="UniProtKB">
        <authorList>
            <consortium name="EnsemblPlants"/>
        </authorList>
    </citation>
    <scope>IDENTIFICATION</scope>
</reference>
<dbReference type="Gene3D" id="2.40.40.10">
    <property type="entry name" value="RlpA-like domain"/>
    <property type="match status" value="1"/>
</dbReference>
<accession>A0A0E0K7J1</accession>
<evidence type="ECO:0000256" key="9">
    <source>
        <dbReference type="ARBA" id="ARBA00023316"/>
    </source>
</evidence>
<dbReference type="PROSITE" id="PS50842">
    <property type="entry name" value="EXPANSIN_EG45"/>
    <property type="match status" value="1"/>
</dbReference>
<feature type="domain" description="Expansin-like CBD" evidence="13">
    <location>
        <begin position="254"/>
        <end position="341"/>
    </location>
</feature>
<feature type="region of interest" description="Disordered" evidence="11">
    <location>
        <begin position="62"/>
        <end position="112"/>
    </location>
</feature>
<dbReference type="eggNOG" id="ENOG502QRTE">
    <property type="taxonomic scope" value="Eukaryota"/>
</dbReference>
<evidence type="ECO:0000256" key="4">
    <source>
        <dbReference type="ARBA" id="ARBA00022512"/>
    </source>
</evidence>
<dbReference type="InterPro" id="IPR005795">
    <property type="entry name" value="LolPI"/>
</dbReference>
<dbReference type="Pfam" id="PF01357">
    <property type="entry name" value="Expansin_C"/>
    <property type="match status" value="1"/>
</dbReference>
<comment type="subcellular location">
    <subcellularLocation>
        <location evidence="1">Membrane</location>
        <topology evidence="1">Peripheral membrane protein</topology>
    </subcellularLocation>
    <subcellularLocation>
        <location evidence="2">Secreted</location>
        <location evidence="2">Cell wall</location>
    </subcellularLocation>
</comment>
<dbReference type="Gene3D" id="2.60.40.760">
    <property type="entry name" value="Expansin, cellulose-binding-like domain"/>
    <property type="match status" value="1"/>
</dbReference>
<keyword evidence="8" id="KW-1015">Disulfide bond</keyword>
<dbReference type="GO" id="GO:0071555">
    <property type="term" value="P:cell wall organization"/>
    <property type="evidence" value="ECO:0007669"/>
    <property type="project" value="UniProtKB-KW"/>
</dbReference>
<keyword evidence="15" id="KW-1185">Reference proteome</keyword>